<evidence type="ECO:0000256" key="3">
    <source>
        <dbReference type="ARBA" id="ARBA00023004"/>
    </source>
</evidence>
<dbReference type="GO" id="GO:0051864">
    <property type="term" value="F:histone H3K36 demethylase activity"/>
    <property type="evidence" value="ECO:0007669"/>
    <property type="project" value="TreeGrafter"/>
</dbReference>
<dbReference type="PROSITE" id="PS51184">
    <property type="entry name" value="JMJC"/>
    <property type="match status" value="1"/>
</dbReference>
<evidence type="ECO:0000259" key="4">
    <source>
        <dbReference type="PROSITE" id="PS51184"/>
    </source>
</evidence>
<dbReference type="PANTHER" id="PTHR13096">
    <property type="entry name" value="MINA53 MYC INDUCED NUCLEAR ANTIGEN"/>
    <property type="match status" value="1"/>
</dbReference>
<keyword evidence="3" id="KW-0408">Iron</keyword>
<evidence type="ECO:0000256" key="1">
    <source>
        <dbReference type="ARBA" id="ARBA00001954"/>
    </source>
</evidence>
<dbReference type="InterPro" id="IPR003347">
    <property type="entry name" value="JmjC_dom"/>
</dbReference>
<name>A0A7M1T141_9FLAO</name>
<dbReference type="SUPFAM" id="SSF51197">
    <property type="entry name" value="Clavaminate synthase-like"/>
    <property type="match status" value="1"/>
</dbReference>
<gene>
    <name evidence="5" type="ORF">IMZ16_08555</name>
</gene>
<keyword evidence="2" id="KW-0479">Metal-binding</keyword>
<dbReference type="GO" id="GO:0032453">
    <property type="term" value="F:histone H3K4 demethylase activity"/>
    <property type="evidence" value="ECO:0007669"/>
    <property type="project" value="TreeGrafter"/>
</dbReference>
<sequence length="395" mass="45487">MENPFFSKIVAPLSVEEFFEKYHEKDMLHIERNDEQYYNDILTSQEISDYLERQDIFYPSIRIVKNGSELPNSQYTKSQIPIGFHKKDGLIDTEKAFALFNAGSTLVIQAGQRYFDHLSKCCLDLSNKFGSPVQANLYITPNKSVGFNPHWDTHDVFVLQIAGTKTWKLYGFENELPTVNQKSKLKNYQKEPLKTLQVKPGDFLYVPRGFVHDAMADDGISAHITIGILSFTWMRFFSELLPQLENFREFREAVPFWKEDLTPIIAEKLDLFKQKAAELDTQKVVRKLNSAQKRIQPQPFNNYFESLLNIEKISESTVFALNEGIIISRKENADGISLRFMGKSIALPLPMKDFIDGIFEKKIFTVEDFENTRPENALSAAKILLKEGVISIKEI</sequence>
<dbReference type="PANTHER" id="PTHR13096:SF8">
    <property type="entry name" value="RIBOSOMAL OXYGENASE 1"/>
    <property type="match status" value="1"/>
</dbReference>
<evidence type="ECO:0000256" key="2">
    <source>
        <dbReference type="ARBA" id="ARBA00022723"/>
    </source>
</evidence>
<dbReference type="KEGG" id="civ:IMZ16_08555"/>
<dbReference type="InterPro" id="IPR039994">
    <property type="entry name" value="NO66-like"/>
</dbReference>
<dbReference type="GO" id="GO:0046872">
    <property type="term" value="F:metal ion binding"/>
    <property type="evidence" value="ECO:0007669"/>
    <property type="project" value="UniProtKB-KW"/>
</dbReference>
<dbReference type="Gene3D" id="2.60.120.650">
    <property type="entry name" value="Cupin"/>
    <property type="match status" value="1"/>
</dbReference>
<dbReference type="RefSeq" id="WP_193439690.1">
    <property type="nucleotide sequence ID" value="NZ_CP063145.1"/>
</dbReference>
<comment type="cofactor">
    <cofactor evidence="1">
        <name>Fe(2+)</name>
        <dbReference type="ChEBI" id="CHEBI:29033"/>
    </cofactor>
</comment>
<proteinExistence type="predicted"/>
<dbReference type="Proteomes" id="UP000593605">
    <property type="component" value="Chromosome"/>
</dbReference>
<dbReference type="EMBL" id="CP063145">
    <property type="protein sequence ID" value="QOR73556.1"/>
    <property type="molecule type" value="Genomic_DNA"/>
</dbReference>
<evidence type="ECO:0000313" key="6">
    <source>
        <dbReference type="Proteomes" id="UP000593605"/>
    </source>
</evidence>
<dbReference type="Pfam" id="PF08007">
    <property type="entry name" value="JmjC_2"/>
    <property type="match status" value="1"/>
</dbReference>
<accession>A0A7M1T141</accession>
<protein>
    <submittedName>
        <fullName evidence="5">Cupin</fullName>
    </submittedName>
</protein>
<feature type="domain" description="JmjC" evidence="4">
    <location>
        <begin position="110"/>
        <end position="245"/>
    </location>
</feature>
<reference evidence="5 6" key="1">
    <citation type="submission" date="2020-10" db="EMBL/GenBank/DDBJ databases">
        <title>Complete genome of Cruoricapor ignavus strain M1214 isolated from the blood culture of a febrile patient.</title>
        <authorList>
            <person name="Guglielmino C.J.D."/>
        </authorList>
    </citation>
    <scope>NUCLEOTIDE SEQUENCE [LARGE SCALE GENOMIC DNA]</scope>
    <source>
        <strain evidence="5 6">M1214</strain>
    </source>
</reference>
<organism evidence="5 6">
    <name type="scientific">Cruoricaptor ignavus</name>
    <dbReference type="NCBI Taxonomy" id="1118202"/>
    <lineage>
        <taxon>Bacteria</taxon>
        <taxon>Pseudomonadati</taxon>
        <taxon>Bacteroidota</taxon>
        <taxon>Flavobacteriia</taxon>
        <taxon>Flavobacteriales</taxon>
        <taxon>Weeksellaceae</taxon>
        <taxon>Cruoricaptor</taxon>
    </lineage>
</organism>
<evidence type="ECO:0000313" key="5">
    <source>
        <dbReference type="EMBL" id="QOR73556.1"/>
    </source>
</evidence>
<dbReference type="AlphaFoldDB" id="A0A7M1T141"/>